<keyword evidence="13 14" id="KW-0464">Manganese</keyword>
<dbReference type="GO" id="GO:0006298">
    <property type="term" value="P:mismatch repair"/>
    <property type="evidence" value="ECO:0007669"/>
    <property type="project" value="TreeGrafter"/>
</dbReference>
<organism evidence="18 19">
    <name type="scientific">Acetivibrio clariflavus (strain DSM 19732 / NBRC 101661 / EBR45)</name>
    <name type="common">Clostridium clariflavum</name>
    <dbReference type="NCBI Taxonomy" id="720554"/>
    <lineage>
        <taxon>Bacteria</taxon>
        <taxon>Bacillati</taxon>
        <taxon>Bacillota</taxon>
        <taxon>Clostridia</taxon>
        <taxon>Eubacteriales</taxon>
        <taxon>Oscillospiraceae</taxon>
        <taxon>Acetivibrio</taxon>
    </lineage>
</organism>
<comment type="cofactor">
    <cofactor evidence="14 15">
        <name>Mn(2+)</name>
        <dbReference type="ChEBI" id="CHEBI:29035"/>
    </cofactor>
    <cofactor evidence="14 15">
        <name>Mg(2+)</name>
        <dbReference type="ChEBI" id="CHEBI:18420"/>
    </cofactor>
    <text evidence="14 15">Manganese or magnesium. Binds 1 divalent metal ion per monomer in the absence of substrate. May bind a second metal ion after substrate binding.</text>
</comment>
<evidence type="ECO:0000256" key="12">
    <source>
        <dbReference type="ARBA" id="ARBA00022801"/>
    </source>
</evidence>
<dbReference type="PANTHER" id="PTHR10954:SF18">
    <property type="entry name" value="RIBONUCLEASE HII"/>
    <property type="match status" value="1"/>
</dbReference>
<dbReference type="SUPFAM" id="SSF53098">
    <property type="entry name" value="Ribonuclease H-like"/>
    <property type="match status" value="1"/>
</dbReference>
<comment type="cofactor">
    <cofactor evidence="2">
        <name>Mg(2+)</name>
        <dbReference type="ChEBI" id="CHEBI:18420"/>
    </cofactor>
</comment>
<evidence type="ECO:0000256" key="9">
    <source>
        <dbReference type="ARBA" id="ARBA00022722"/>
    </source>
</evidence>
<evidence type="ECO:0000256" key="6">
    <source>
        <dbReference type="ARBA" id="ARBA00012180"/>
    </source>
</evidence>
<evidence type="ECO:0000313" key="19">
    <source>
        <dbReference type="Proteomes" id="UP000005435"/>
    </source>
</evidence>
<dbReference type="GO" id="GO:0003723">
    <property type="term" value="F:RNA binding"/>
    <property type="evidence" value="ECO:0007669"/>
    <property type="project" value="UniProtKB-UniRule"/>
</dbReference>
<evidence type="ECO:0000256" key="16">
    <source>
        <dbReference type="RuleBase" id="RU003515"/>
    </source>
</evidence>
<dbReference type="GO" id="GO:0030145">
    <property type="term" value="F:manganese ion binding"/>
    <property type="evidence" value="ECO:0007669"/>
    <property type="project" value="UniProtKB-UniRule"/>
</dbReference>
<dbReference type="OrthoDB" id="9803420at2"/>
<keyword evidence="9 14" id="KW-0540">Nuclease</keyword>
<keyword evidence="11 14" id="KW-0255">Endonuclease</keyword>
<dbReference type="HAMAP" id="MF_00052_B">
    <property type="entry name" value="RNase_HII_B"/>
    <property type="match status" value="1"/>
</dbReference>
<proteinExistence type="inferred from homology"/>
<dbReference type="GO" id="GO:0043137">
    <property type="term" value="P:DNA replication, removal of RNA primer"/>
    <property type="evidence" value="ECO:0007669"/>
    <property type="project" value="TreeGrafter"/>
</dbReference>
<dbReference type="RefSeq" id="WP_014255008.1">
    <property type="nucleotide sequence ID" value="NC_016627.1"/>
</dbReference>
<sequence>MTQLNEKLTLKQIEAIIEEMSIDGALNKLYAFKEEYGTKVDKLIVKYEKKKLQWEKEFKRFEDMRRYEKEAYSEGVKYIAGIDEAGRGPLAGPVVAAAVILPENVFINGLNDSKKLSEKQREKLFSEITEKAVAYEVGIVDEKIIDELNILNATKVAMEIAVESLKVKPDLLLIDSVKLDSLKIPQKSIIKGDSLSISIAAASIIAKVTRDRLLEEMDSIYPEYGFKKHKGYGTKEHIEAIRKFGICPIHRVSFTKNFTL</sequence>
<evidence type="ECO:0000256" key="11">
    <source>
        <dbReference type="ARBA" id="ARBA00022759"/>
    </source>
</evidence>
<dbReference type="GO" id="GO:0004523">
    <property type="term" value="F:RNA-DNA hybrid ribonuclease activity"/>
    <property type="evidence" value="ECO:0007669"/>
    <property type="project" value="UniProtKB-UniRule"/>
</dbReference>
<evidence type="ECO:0000256" key="10">
    <source>
        <dbReference type="ARBA" id="ARBA00022723"/>
    </source>
</evidence>
<evidence type="ECO:0000313" key="18">
    <source>
        <dbReference type="EMBL" id="AEV68422.1"/>
    </source>
</evidence>
<evidence type="ECO:0000256" key="13">
    <source>
        <dbReference type="ARBA" id="ARBA00023211"/>
    </source>
</evidence>
<dbReference type="NCBIfam" id="NF000594">
    <property type="entry name" value="PRK00015.1-1"/>
    <property type="match status" value="1"/>
</dbReference>
<accession>G8LU34</accession>
<evidence type="ECO:0000256" key="2">
    <source>
        <dbReference type="ARBA" id="ARBA00001946"/>
    </source>
</evidence>
<keyword evidence="8 14" id="KW-0963">Cytoplasm</keyword>
<comment type="subcellular location">
    <subcellularLocation>
        <location evidence="4 14">Cytoplasm</location>
    </subcellularLocation>
</comment>
<dbReference type="InterPro" id="IPR024567">
    <property type="entry name" value="RNase_HII/HIII_dom"/>
</dbReference>
<dbReference type="CDD" id="cd07182">
    <property type="entry name" value="RNase_HII_bacteria_HII_like"/>
    <property type="match status" value="1"/>
</dbReference>
<evidence type="ECO:0000256" key="1">
    <source>
        <dbReference type="ARBA" id="ARBA00000077"/>
    </source>
</evidence>
<dbReference type="EMBL" id="CP003065">
    <property type="protein sequence ID" value="AEV68422.1"/>
    <property type="molecule type" value="Genomic_DNA"/>
</dbReference>
<keyword evidence="10 14" id="KW-0479">Metal-binding</keyword>
<dbReference type="InterPro" id="IPR012337">
    <property type="entry name" value="RNaseH-like_sf"/>
</dbReference>
<dbReference type="Pfam" id="PF01351">
    <property type="entry name" value="RNase_HII"/>
    <property type="match status" value="1"/>
</dbReference>
<dbReference type="Proteomes" id="UP000005435">
    <property type="component" value="Chromosome"/>
</dbReference>
<keyword evidence="19" id="KW-1185">Reference proteome</keyword>
<dbReference type="NCBIfam" id="NF000595">
    <property type="entry name" value="PRK00015.1-3"/>
    <property type="match status" value="1"/>
</dbReference>
<dbReference type="GO" id="GO:0005737">
    <property type="term" value="C:cytoplasm"/>
    <property type="evidence" value="ECO:0007669"/>
    <property type="project" value="UniProtKB-SubCell"/>
</dbReference>
<dbReference type="InterPro" id="IPR001352">
    <property type="entry name" value="RNase_HII/HIII"/>
</dbReference>
<feature type="binding site" evidence="14 15">
    <location>
        <position position="175"/>
    </location>
    <ligand>
        <name>a divalent metal cation</name>
        <dbReference type="ChEBI" id="CHEBI:60240"/>
    </ligand>
</feature>
<protein>
    <recommendedName>
        <fullName evidence="7 14">Ribonuclease HII</fullName>
        <shortName evidence="14">RNase HII</shortName>
        <ecNumber evidence="6 14">3.1.26.4</ecNumber>
    </recommendedName>
</protein>
<dbReference type="STRING" id="720554.Clocl_1813"/>
<evidence type="ECO:0000256" key="4">
    <source>
        <dbReference type="ARBA" id="ARBA00004496"/>
    </source>
</evidence>
<dbReference type="EC" id="3.1.26.4" evidence="6 14"/>
<dbReference type="Gene3D" id="3.30.420.10">
    <property type="entry name" value="Ribonuclease H-like superfamily/Ribonuclease H"/>
    <property type="match status" value="1"/>
</dbReference>
<dbReference type="InterPro" id="IPR022898">
    <property type="entry name" value="RNase_HII"/>
</dbReference>
<comment type="catalytic activity">
    <reaction evidence="1 14 15 16">
        <text>Endonucleolytic cleavage to 5'-phosphomonoester.</text>
        <dbReference type="EC" id="3.1.26.4"/>
    </reaction>
</comment>
<evidence type="ECO:0000256" key="15">
    <source>
        <dbReference type="PROSITE-ProRule" id="PRU01319"/>
    </source>
</evidence>
<dbReference type="PANTHER" id="PTHR10954">
    <property type="entry name" value="RIBONUCLEASE H2 SUBUNIT A"/>
    <property type="match status" value="1"/>
</dbReference>
<dbReference type="KEGG" id="ccl:Clocl_1813"/>
<evidence type="ECO:0000256" key="7">
    <source>
        <dbReference type="ARBA" id="ARBA00019179"/>
    </source>
</evidence>
<reference evidence="18 19" key="2">
    <citation type="journal article" date="2012" name="Stand. Genomic Sci.">
        <title>Complete Genome Sequence of Clostridium clariflavum DSM 19732.</title>
        <authorList>
            <person name="Izquierdo J.A."/>
            <person name="Goodwin L."/>
            <person name="Davenport K.W."/>
            <person name="Teshima H."/>
            <person name="Bruce D."/>
            <person name="Detter C."/>
            <person name="Tapia R."/>
            <person name="Han S."/>
            <person name="Land M."/>
            <person name="Hauser L."/>
            <person name="Jeffries C.D."/>
            <person name="Han J."/>
            <person name="Pitluck S."/>
            <person name="Nolan M."/>
            <person name="Chen A."/>
            <person name="Huntemann M."/>
            <person name="Mavromatis K."/>
            <person name="Mikhailova N."/>
            <person name="Liolios K."/>
            <person name="Woyke T."/>
            <person name="Lynd L.R."/>
        </authorList>
    </citation>
    <scope>NUCLEOTIDE SEQUENCE [LARGE SCALE GENOMIC DNA]</scope>
    <source>
        <strain evidence="19">DSM 19732 / NBRC 101661 / EBR45</strain>
    </source>
</reference>
<dbReference type="PROSITE" id="PS51975">
    <property type="entry name" value="RNASE_H_2"/>
    <property type="match status" value="1"/>
</dbReference>
<feature type="binding site" evidence="14 15">
    <location>
        <position position="84"/>
    </location>
    <ligand>
        <name>a divalent metal cation</name>
        <dbReference type="ChEBI" id="CHEBI:60240"/>
    </ligand>
</feature>
<evidence type="ECO:0000256" key="8">
    <source>
        <dbReference type="ARBA" id="ARBA00022490"/>
    </source>
</evidence>
<gene>
    <name evidence="14" type="primary">rnhB</name>
    <name evidence="18" type="ordered locus">Clocl_1813</name>
</gene>
<feature type="domain" description="RNase H type-2" evidence="17">
    <location>
        <begin position="77"/>
        <end position="260"/>
    </location>
</feature>
<feature type="binding site" evidence="14 15">
    <location>
        <position position="83"/>
    </location>
    <ligand>
        <name>a divalent metal cation</name>
        <dbReference type="ChEBI" id="CHEBI:60240"/>
    </ligand>
</feature>
<dbReference type="InterPro" id="IPR036397">
    <property type="entry name" value="RNaseH_sf"/>
</dbReference>
<dbReference type="FunFam" id="3.30.420.10:FF:000006">
    <property type="entry name" value="Ribonuclease HII"/>
    <property type="match status" value="1"/>
</dbReference>
<keyword evidence="12 14" id="KW-0378">Hydrolase</keyword>
<dbReference type="HOGENOM" id="CLU_036532_2_1_9"/>
<evidence type="ECO:0000259" key="17">
    <source>
        <dbReference type="PROSITE" id="PS51975"/>
    </source>
</evidence>
<reference evidence="19" key="1">
    <citation type="submission" date="2011-12" db="EMBL/GenBank/DDBJ databases">
        <title>Complete sequence of Clostridium clariflavum DSM 19732.</title>
        <authorList>
            <consortium name="US DOE Joint Genome Institute"/>
            <person name="Lucas S."/>
            <person name="Han J."/>
            <person name="Lapidus A."/>
            <person name="Cheng J.-F."/>
            <person name="Goodwin L."/>
            <person name="Pitluck S."/>
            <person name="Peters L."/>
            <person name="Teshima H."/>
            <person name="Detter J.C."/>
            <person name="Han C."/>
            <person name="Tapia R."/>
            <person name="Land M."/>
            <person name="Hauser L."/>
            <person name="Kyrpides N."/>
            <person name="Ivanova N."/>
            <person name="Pagani I."/>
            <person name="Kitzmiller T."/>
            <person name="Lynd L."/>
            <person name="Izquierdo J."/>
            <person name="Woyke T."/>
        </authorList>
    </citation>
    <scope>NUCLEOTIDE SEQUENCE [LARGE SCALE GENOMIC DNA]</scope>
    <source>
        <strain evidence="19">DSM 19732 / NBRC 101661 / EBR45</strain>
    </source>
</reference>
<comment type="function">
    <text evidence="3 14 16">Endonuclease that specifically degrades the RNA of RNA-DNA hybrids.</text>
</comment>
<name>G8LU34_ACECE</name>
<dbReference type="eggNOG" id="COG0164">
    <property type="taxonomic scope" value="Bacteria"/>
</dbReference>
<dbReference type="AlphaFoldDB" id="G8LU34"/>
<evidence type="ECO:0000256" key="3">
    <source>
        <dbReference type="ARBA" id="ARBA00004065"/>
    </source>
</evidence>
<comment type="similarity">
    <text evidence="5 14 16">Belongs to the RNase HII family.</text>
</comment>
<evidence type="ECO:0000256" key="14">
    <source>
        <dbReference type="HAMAP-Rule" id="MF_00052"/>
    </source>
</evidence>
<evidence type="ECO:0000256" key="5">
    <source>
        <dbReference type="ARBA" id="ARBA00007383"/>
    </source>
</evidence>
<dbReference type="GO" id="GO:0032299">
    <property type="term" value="C:ribonuclease H2 complex"/>
    <property type="evidence" value="ECO:0007669"/>
    <property type="project" value="TreeGrafter"/>
</dbReference>